<reference evidence="4 5" key="1">
    <citation type="journal article" date="2016" name="Nat. Commun.">
        <title>Thousands of microbial genomes shed light on interconnected biogeochemical processes in an aquifer system.</title>
        <authorList>
            <person name="Anantharaman K."/>
            <person name="Brown C.T."/>
            <person name="Hug L.A."/>
            <person name="Sharon I."/>
            <person name="Castelle C.J."/>
            <person name="Probst A.J."/>
            <person name="Thomas B.C."/>
            <person name="Singh A."/>
            <person name="Wilkins M.J."/>
            <person name="Karaoz U."/>
            <person name="Brodie E.L."/>
            <person name="Williams K.H."/>
            <person name="Hubbard S.S."/>
            <person name="Banfield J.F."/>
        </authorList>
    </citation>
    <scope>NUCLEOTIDE SEQUENCE [LARGE SCALE GENOMIC DNA]</scope>
</reference>
<dbReference type="SUPFAM" id="SSF55785">
    <property type="entry name" value="PYP-like sensor domain (PAS domain)"/>
    <property type="match status" value="1"/>
</dbReference>
<gene>
    <name evidence="4" type="ORF">A2Z68_01200</name>
</gene>
<organism evidence="4 5">
    <name type="scientific">Candidatus Nealsonbacteria bacterium RBG_13_38_11</name>
    <dbReference type="NCBI Taxonomy" id="1801662"/>
    <lineage>
        <taxon>Bacteria</taxon>
        <taxon>Candidatus Nealsoniibacteriota</taxon>
    </lineage>
</organism>
<proteinExistence type="predicted"/>
<dbReference type="InterPro" id="IPR052155">
    <property type="entry name" value="Biofilm_reg_signaling"/>
</dbReference>
<dbReference type="EMBL" id="MHLX01000025">
    <property type="protein sequence ID" value="OGZ18656.1"/>
    <property type="molecule type" value="Genomic_DNA"/>
</dbReference>
<name>A0A1G2DYM0_9BACT</name>
<feature type="domain" description="PAS" evidence="2">
    <location>
        <begin position="15"/>
        <end position="87"/>
    </location>
</feature>
<dbReference type="InterPro" id="IPR001610">
    <property type="entry name" value="PAC"/>
</dbReference>
<accession>A0A1G2DYM0</accession>
<evidence type="ECO:0008006" key="6">
    <source>
        <dbReference type="Google" id="ProtNLM"/>
    </source>
</evidence>
<evidence type="ECO:0000259" key="3">
    <source>
        <dbReference type="PROSITE" id="PS50113"/>
    </source>
</evidence>
<comment type="caution">
    <text evidence="4">The sequence shown here is derived from an EMBL/GenBank/DDBJ whole genome shotgun (WGS) entry which is preliminary data.</text>
</comment>
<feature type="coiled-coil region" evidence="1">
    <location>
        <begin position="132"/>
        <end position="173"/>
    </location>
</feature>
<dbReference type="SMART" id="SM00086">
    <property type="entry name" value="PAC"/>
    <property type="match status" value="1"/>
</dbReference>
<dbReference type="Pfam" id="PF13426">
    <property type="entry name" value="PAS_9"/>
    <property type="match status" value="1"/>
</dbReference>
<dbReference type="PROSITE" id="PS50113">
    <property type="entry name" value="PAC"/>
    <property type="match status" value="1"/>
</dbReference>
<dbReference type="InterPro" id="IPR000700">
    <property type="entry name" value="PAS-assoc_C"/>
</dbReference>
<dbReference type="CDD" id="cd00130">
    <property type="entry name" value="PAS"/>
    <property type="match status" value="1"/>
</dbReference>
<feature type="domain" description="PAC" evidence="3">
    <location>
        <begin position="90"/>
        <end position="141"/>
    </location>
</feature>
<dbReference type="AlphaFoldDB" id="A0A1G2DYM0"/>
<protein>
    <recommendedName>
        <fullName evidence="6">PAS domain-containing protein</fullName>
    </recommendedName>
</protein>
<dbReference type="Gene3D" id="3.30.450.20">
    <property type="entry name" value="PAS domain"/>
    <property type="match status" value="1"/>
</dbReference>
<dbReference type="Proteomes" id="UP000176662">
    <property type="component" value="Unassembled WGS sequence"/>
</dbReference>
<evidence type="ECO:0000259" key="2">
    <source>
        <dbReference type="PROSITE" id="PS50112"/>
    </source>
</evidence>
<dbReference type="PROSITE" id="PS50112">
    <property type="entry name" value="PAS"/>
    <property type="match status" value="1"/>
</dbReference>
<dbReference type="InterPro" id="IPR035965">
    <property type="entry name" value="PAS-like_dom_sf"/>
</dbReference>
<dbReference type="PANTHER" id="PTHR44757">
    <property type="entry name" value="DIGUANYLATE CYCLASE DGCP"/>
    <property type="match status" value="1"/>
</dbReference>
<dbReference type="SMART" id="SM00091">
    <property type="entry name" value="PAS"/>
    <property type="match status" value="1"/>
</dbReference>
<keyword evidence="1" id="KW-0175">Coiled coil</keyword>
<sequence length="177" mass="20036">MEKKSQKNNIKTDNSKGTLEAILESVRDGLVILDKTGKIIQVSESLVEIGGYSKEELIGKRLKLMTMFTPKSLAQMMMNFVRTLTGSEIMPYEVEATTKNGNKMFGEISGNPLRSKGKIVGVVALIRDITERKKTEQELKEKNEDLEKFNKFAVGRELKIIELKNKIKELEKKLEGK</sequence>
<dbReference type="PANTHER" id="PTHR44757:SF2">
    <property type="entry name" value="BIOFILM ARCHITECTURE MAINTENANCE PROTEIN MBAA"/>
    <property type="match status" value="1"/>
</dbReference>
<evidence type="ECO:0000256" key="1">
    <source>
        <dbReference type="SAM" id="Coils"/>
    </source>
</evidence>
<dbReference type="InterPro" id="IPR000014">
    <property type="entry name" value="PAS"/>
</dbReference>
<dbReference type="NCBIfam" id="TIGR00229">
    <property type="entry name" value="sensory_box"/>
    <property type="match status" value="1"/>
</dbReference>
<evidence type="ECO:0000313" key="4">
    <source>
        <dbReference type="EMBL" id="OGZ18656.1"/>
    </source>
</evidence>
<evidence type="ECO:0000313" key="5">
    <source>
        <dbReference type="Proteomes" id="UP000176662"/>
    </source>
</evidence>